<evidence type="ECO:0000313" key="7">
    <source>
        <dbReference type="Proteomes" id="UP000241808"/>
    </source>
</evidence>
<dbReference type="Gene3D" id="2.60.200.40">
    <property type="match status" value="1"/>
</dbReference>
<keyword evidence="1" id="KW-0808">Transferase</keyword>
<dbReference type="InterPro" id="IPR016064">
    <property type="entry name" value="NAD/diacylglycerol_kinase_sf"/>
</dbReference>
<dbReference type="Pfam" id="PF00781">
    <property type="entry name" value="DAGK_cat"/>
    <property type="match status" value="1"/>
</dbReference>
<gene>
    <name evidence="6" type="ORF">C8P69_105210</name>
</gene>
<dbReference type="SMART" id="SM00046">
    <property type="entry name" value="DAGKc"/>
    <property type="match status" value="1"/>
</dbReference>
<dbReference type="InterPro" id="IPR017438">
    <property type="entry name" value="ATP-NAD_kinase_N"/>
</dbReference>
<evidence type="ECO:0000259" key="5">
    <source>
        <dbReference type="PROSITE" id="PS50146"/>
    </source>
</evidence>
<dbReference type="SUPFAM" id="SSF111331">
    <property type="entry name" value="NAD kinase/diacylglycerol kinase-like"/>
    <property type="match status" value="1"/>
</dbReference>
<protein>
    <submittedName>
        <fullName evidence="6">Diacylglycerol kinase family enzyme</fullName>
    </submittedName>
</protein>
<keyword evidence="2" id="KW-0547">Nucleotide-binding</keyword>
<dbReference type="Pfam" id="PF19279">
    <property type="entry name" value="YegS_C"/>
    <property type="match status" value="1"/>
</dbReference>
<dbReference type="PROSITE" id="PS50146">
    <property type="entry name" value="DAGK"/>
    <property type="match status" value="1"/>
</dbReference>
<reference evidence="6 7" key="1">
    <citation type="submission" date="2018-04" db="EMBL/GenBank/DDBJ databases">
        <title>Genomic Encyclopedia of Archaeal and Bacterial Type Strains, Phase II (KMG-II): from individual species to whole genera.</title>
        <authorList>
            <person name="Goeker M."/>
        </authorList>
    </citation>
    <scope>NUCLEOTIDE SEQUENCE [LARGE SCALE GENOMIC DNA]</scope>
    <source>
        <strain evidence="6 7">DSM 25521</strain>
    </source>
</reference>
<accession>A0A2T4Z2S8</accession>
<dbReference type="InterPro" id="IPR045540">
    <property type="entry name" value="YegS/DAGK_C"/>
</dbReference>
<dbReference type="PANTHER" id="PTHR12358">
    <property type="entry name" value="SPHINGOSINE KINASE"/>
    <property type="match status" value="1"/>
</dbReference>
<dbReference type="Gene3D" id="3.40.50.10330">
    <property type="entry name" value="Probable inorganic polyphosphate/atp-NAD kinase, domain 1"/>
    <property type="match status" value="1"/>
</dbReference>
<evidence type="ECO:0000256" key="4">
    <source>
        <dbReference type="ARBA" id="ARBA00022840"/>
    </source>
</evidence>
<dbReference type="GO" id="GO:0005524">
    <property type="term" value="F:ATP binding"/>
    <property type="evidence" value="ECO:0007669"/>
    <property type="project" value="UniProtKB-KW"/>
</dbReference>
<keyword evidence="7" id="KW-1185">Reference proteome</keyword>
<dbReference type="GO" id="GO:0005886">
    <property type="term" value="C:plasma membrane"/>
    <property type="evidence" value="ECO:0007669"/>
    <property type="project" value="TreeGrafter"/>
</dbReference>
<dbReference type="PANTHER" id="PTHR12358:SF106">
    <property type="entry name" value="LIPID KINASE YEGS"/>
    <property type="match status" value="1"/>
</dbReference>
<keyword evidence="4" id="KW-0067">ATP-binding</keyword>
<dbReference type="InterPro" id="IPR001206">
    <property type="entry name" value="Diacylglycerol_kinase_cat_dom"/>
</dbReference>
<evidence type="ECO:0000313" key="6">
    <source>
        <dbReference type="EMBL" id="PTM55058.1"/>
    </source>
</evidence>
<dbReference type="InterPro" id="IPR050187">
    <property type="entry name" value="Lipid_Phosphate_FormReg"/>
</dbReference>
<evidence type="ECO:0000256" key="3">
    <source>
        <dbReference type="ARBA" id="ARBA00022777"/>
    </source>
</evidence>
<dbReference type="Proteomes" id="UP000241808">
    <property type="component" value="Unassembled WGS sequence"/>
</dbReference>
<evidence type="ECO:0000256" key="1">
    <source>
        <dbReference type="ARBA" id="ARBA00022679"/>
    </source>
</evidence>
<organism evidence="6 7">
    <name type="scientific">Phreatobacter oligotrophus</name>
    <dbReference type="NCBI Taxonomy" id="1122261"/>
    <lineage>
        <taxon>Bacteria</taxon>
        <taxon>Pseudomonadati</taxon>
        <taxon>Pseudomonadota</taxon>
        <taxon>Alphaproteobacteria</taxon>
        <taxon>Hyphomicrobiales</taxon>
        <taxon>Phreatobacteraceae</taxon>
        <taxon>Phreatobacter</taxon>
    </lineage>
</organism>
<proteinExistence type="predicted"/>
<evidence type="ECO:0000256" key="2">
    <source>
        <dbReference type="ARBA" id="ARBA00022741"/>
    </source>
</evidence>
<name>A0A2T4Z2S8_9HYPH</name>
<comment type="caution">
    <text evidence="6">The sequence shown here is derived from an EMBL/GenBank/DDBJ whole genome shotgun (WGS) entry which is preliminary data.</text>
</comment>
<dbReference type="EMBL" id="PZZL01000005">
    <property type="protein sequence ID" value="PTM55058.1"/>
    <property type="molecule type" value="Genomic_DNA"/>
</dbReference>
<feature type="domain" description="DAGKc" evidence="5">
    <location>
        <begin position="52"/>
        <end position="139"/>
    </location>
</feature>
<sequence length="309" mass="32748">MAEDGIFGFDGTPSVAILANRSSGLNGRGAAVDAIVSTLSRFGIYPRIFMARGGKLAEAIAACKAQAPDVVVVTGGDGTILAVAEAFLGTPTIVAVVPQGTVNQLARDLLIPLLPDAAIEALVSGEVRAIDVGAVNGQAFLCTSVIGPLAKLQRYREEARGRLAATLVSFLRTGWKAMMLRPARLAIRDGASAWTETTRGVIVSVNPLAEIVSRIPFRAKLDDGLLAVYAARESGYFTLFRLAAAIFSGTARQAPTIGYHETARLTIDTNRPFLTILNDGEIRRVSTPLRFEVMPRALRVVVPRPVAPG</sequence>
<dbReference type="RefSeq" id="WP_170118238.1">
    <property type="nucleotide sequence ID" value="NZ_PZZL01000005.1"/>
</dbReference>
<dbReference type="GO" id="GO:0004143">
    <property type="term" value="F:ATP-dependent diacylglycerol kinase activity"/>
    <property type="evidence" value="ECO:0007669"/>
    <property type="project" value="TreeGrafter"/>
</dbReference>
<keyword evidence="3 6" id="KW-0418">Kinase</keyword>
<dbReference type="AlphaFoldDB" id="A0A2T4Z2S8"/>